<reference evidence="3 4" key="1">
    <citation type="submission" date="2018-01" db="EMBL/GenBank/DDBJ databases">
        <title>Whole genome analyses suggest that Burkholderia sensu lato contains two further novel genera in the rhizoxinica-symbiotica group Mycetohabitans gen. nov., and Trinickia gen. nov.: implications for the evolution of diazotrophy and nodulation in the Burkholderiaceae.</title>
        <authorList>
            <person name="Estrada-de los Santos P."/>
            <person name="Palmer M."/>
            <person name="Chavez-Ramirez B."/>
            <person name="Beukes C."/>
            <person name="Steenkamp E.T."/>
            <person name="Hirsch A.M."/>
            <person name="Manyaka P."/>
            <person name="Maluk M."/>
            <person name="Lafos M."/>
            <person name="Crook M."/>
            <person name="Gross E."/>
            <person name="Simon M.F."/>
            <person name="Bueno dos Reis Junior F."/>
            <person name="Poole P.S."/>
            <person name="Venter S.N."/>
            <person name="James E.K."/>
        </authorList>
    </citation>
    <scope>NUCLEOTIDE SEQUENCE [LARGE SCALE GENOMIC DNA]</scope>
    <source>
        <strain evidence="3 4">GIMN1.004</strain>
    </source>
</reference>
<name>A0A2N7VR92_9BURK</name>
<feature type="compositionally biased region" description="Polar residues" evidence="1">
    <location>
        <begin position="32"/>
        <end position="42"/>
    </location>
</feature>
<keyword evidence="4" id="KW-1185">Reference proteome</keyword>
<evidence type="ECO:0000313" key="4">
    <source>
        <dbReference type="Proteomes" id="UP000235616"/>
    </source>
</evidence>
<dbReference type="Proteomes" id="UP000235616">
    <property type="component" value="Unassembled WGS sequence"/>
</dbReference>
<gene>
    <name evidence="3" type="ORF">C0Z18_12445</name>
</gene>
<sequence>MLWKQNGVKIIAALGAVAVGAGLLGAAYAESSGDSPSLSYRSSIRVPDQAGGEKDEATRLAALAKIDATRASSAALAHVPGTVLEVGLDNENGNLVYGVEIKTASNAVKDVKIDAGNGAVLHVDAADHEENEEE</sequence>
<evidence type="ECO:0000313" key="3">
    <source>
        <dbReference type="EMBL" id="PMS19655.1"/>
    </source>
</evidence>
<comment type="caution">
    <text evidence="3">The sequence shown here is derived from an EMBL/GenBank/DDBJ whole genome shotgun (WGS) entry which is preliminary data.</text>
</comment>
<evidence type="ECO:0000256" key="1">
    <source>
        <dbReference type="SAM" id="MobiDB-lite"/>
    </source>
</evidence>
<feature type="region of interest" description="Disordered" evidence="1">
    <location>
        <begin position="31"/>
        <end position="53"/>
    </location>
</feature>
<evidence type="ECO:0000259" key="2">
    <source>
        <dbReference type="Pfam" id="PF03413"/>
    </source>
</evidence>
<feature type="domain" description="PepSY" evidence="2">
    <location>
        <begin position="65"/>
        <end position="121"/>
    </location>
</feature>
<dbReference type="RefSeq" id="WP_102645729.1">
    <property type="nucleotide sequence ID" value="NZ_PNYA01000010.1"/>
</dbReference>
<dbReference type="Gene3D" id="3.10.450.40">
    <property type="match status" value="1"/>
</dbReference>
<dbReference type="OrthoDB" id="8527445at2"/>
<dbReference type="AlphaFoldDB" id="A0A2N7VR92"/>
<organism evidence="3 4">
    <name type="scientific">Trinickia dabaoshanensis</name>
    <dbReference type="NCBI Taxonomy" id="564714"/>
    <lineage>
        <taxon>Bacteria</taxon>
        <taxon>Pseudomonadati</taxon>
        <taxon>Pseudomonadota</taxon>
        <taxon>Betaproteobacteria</taxon>
        <taxon>Burkholderiales</taxon>
        <taxon>Burkholderiaceae</taxon>
        <taxon>Trinickia</taxon>
    </lineage>
</organism>
<proteinExistence type="predicted"/>
<dbReference type="EMBL" id="PNYA01000010">
    <property type="protein sequence ID" value="PMS19655.1"/>
    <property type="molecule type" value="Genomic_DNA"/>
</dbReference>
<dbReference type="Pfam" id="PF03413">
    <property type="entry name" value="PepSY"/>
    <property type="match status" value="1"/>
</dbReference>
<accession>A0A2N7VR92</accession>
<protein>
    <submittedName>
        <fullName evidence="3">Peptidase M4</fullName>
    </submittedName>
</protein>
<dbReference type="InterPro" id="IPR025711">
    <property type="entry name" value="PepSY"/>
</dbReference>